<proteinExistence type="inferred from homology"/>
<dbReference type="Gene3D" id="3.40.50.720">
    <property type="entry name" value="NAD(P)-binding Rossmann-like Domain"/>
    <property type="match status" value="1"/>
</dbReference>
<dbReference type="Pfam" id="PF13561">
    <property type="entry name" value="adh_short_C2"/>
    <property type="match status" value="1"/>
</dbReference>
<dbReference type="PANTHER" id="PTHR43639:SF1">
    <property type="entry name" value="SHORT-CHAIN DEHYDROGENASE_REDUCTASE FAMILY PROTEIN"/>
    <property type="match status" value="1"/>
</dbReference>
<dbReference type="PRINTS" id="PR00080">
    <property type="entry name" value="SDRFAMILY"/>
</dbReference>
<evidence type="ECO:0000313" key="3">
    <source>
        <dbReference type="EMBL" id="SEB63713.1"/>
    </source>
</evidence>
<organism evidence="3 4">
    <name type="scientific">Rhodococcus koreensis</name>
    <dbReference type="NCBI Taxonomy" id="99653"/>
    <lineage>
        <taxon>Bacteria</taxon>
        <taxon>Bacillati</taxon>
        <taxon>Actinomycetota</taxon>
        <taxon>Actinomycetes</taxon>
        <taxon>Mycobacteriales</taxon>
        <taxon>Nocardiaceae</taxon>
        <taxon>Rhodococcus</taxon>
    </lineage>
</organism>
<dbReference type="EMBL" id="FNSV01000005">
    <property type="protein sequence ID" value="SEB63713.1"/>
    <property type="molecule type" value="Genomic_DNA"/>
</dbReference>
<comment type="similarity">
    <text evidence="1">Belongs to the short-chain dehydrogenases/reductases (SDR) family.</text>
</comment>
<sequence length="248" mass="26581">MTKKMDGHVAVVTGGSRGLGEMMVRAFAAEGANVVIASRKLEPCAVLAESVREEYGVETLAIDVNVSKWDQCDKLVEAVYARFDKVDVLVNNAGMSPLYDDLTSVTEELFDKVVDVNLKGPFRLAVLFGERMRRDGGGKIVNVGSIEAMSPQPEALPYAMAKSGVHALTEGLARALAPQVRVNTLQPGPFLTDISRAWSPEFKAGLDRRTSLGRCADPAEIVGAAIYLATDDSSYTTGSLLRADGGWS</sequence>
<accession>A0A1H4KZ38</accession>
<evidence type="ECO:0000313" key="4">
    <source>
        <dbReference type="Proteomes" id="UP000183561"/>
    </source>
</evidence>
<dbReference type="InterPro" id="IPR036291">
    <property type="entry name" value="NAD(P)-bd_dom_sf"/>
</dbReference>
<protein>
    <submittedName>
        <fullName evidence="3">NAD(P)-dependent dehydrogenase, short-chain alcohol dehydrogenase family</fullName>
    </submittedName>
</protein>
<dbReference type="RefSeq" id="WP_307718323.1">
    <property type="nucleotide sequence ID" value="NZ_FNSV01000005.1"/>
</dbReference>
<evidence type="ECO:0000256" key="2">
    <source>
        <dbReference type="ARBA" id="ARBA00023002"/>
    </source>
</evidence>
<gene>
    <name evidence="3" type="ORF">SAMN04490239_0992</name>
</gene>
<reference evidence="4" key="1">
    <citation type="submission" date="2016-10" db="EMBL/GenBank/DDBJ databases">
        <authorList>
            <person name="Varghese N."/>
            <person name="Submissions S."/>
        </authorList>
    </citation>
    <scope>NUCLEOTIDE SEQUENCE [LARGE SCALE GENOMIC DNA]</scope>
    <source>
        <strain evidence="4">DSM 44498</strain>
    </source>
</reference>
<keyword evidence="4" id="KW-1185">Reference proteome</keyword>
<dbReference type="InterPro" id="IPR020904">
    <property type="entry name" value="Sc_DH/Rdtase_CS"/>
</dbReference>
<dbReference type="GO" id="GO:0016491">
    <property type="term" value="F:oxidoreductase activity"/>
    <property type="evidence" value="ECO:0007669"/>
    <property type="project" value="UniProtKB-KW"/>
</dbReference>
<keyword evidence="2" id="KW-0560">Oxidoreductase</keyword>
<dbReference type="InterPro" id="IPR002347">
    <property type="entry name" value="SDR_fam"/>
</dbReference>
<dbReference type="SUPFAM" id="SSF51735">
    <property type="entry name" value="NAD(P)-binding Rossmann-fold domains"/>
    <property type="match status" value="1"/>
</dbReference>
<dbReference type="AlphaFoldDB" id="A0A1H4KZ38"/>
<name>A0A1H4KZ38_9NOCA</name>
<dbReference type="PRINTS" id="PR00081">
    <property type="entry name" value="GDHRDH"/>
</dbReference>
<dbReference type="Proteomes" id="UP000183561">
    <property type="component" value="Unassembled WGS sequence"/>
</dbReference>
<dbReference type="PROSITE" id="PS00061">
    <property type="entry name" value="ADH_SHORT"/>
    <property type="match status" value="1"/>
</dbReference>
<dbReference type="PANTHER" id="PTHR43639">
    <property type="entry name" value="OXIDOREDUCTASE, SHORT-CHAIN DEHYDROGENASE/REDUCTASE FAMILY (AFU_ORTHOLOGUE AFUA_5G02870)"/>
    <property type="match status" value="1"/>
</dbReference>
<dbReference type="CDD" id="cd05233">
    <property type="entry name" value="SDR_c"/>
    <property type="match status" value="1"/>
</dbReference>
<dbReference type="FunFam" id="3.40.50.720:FF:000084">
    <property type="entry name" value="Short-chain dehydrogenase reductase"/>
    <property type="match status" value="1"/>
</dbReference>
<evidence type="ECO:0000256" key="1">
    <source>
        <dbReference type="ARBA" id="ARBA00006484"/>
    </source>
</evidence>